<protein>
    <recommendedName>
        <fullName evidence="9">phosphate acyltransferase</fullName>
        <ecNumber evidence="9">2.3.1.274</ecNumber>
    </recommendedName>
</protein>
<dbReference type="EC" id="2.3.1.274" evidence="9"/>
<keyword evidence="3" id="KW-0963">Cytoplasm</keyword>
<reference evidence="11 12" key="1">
    <citation type="submission" date="2018-06" db="EMBL/GenBank/DDBJ databases">
        <authorList>
            <consortium name="Pathogen Informatics"/>
            <person name="Doyle S."/>
        </authorList>
    </citation>
    <scope>NUCLEOTIDE SEQUENCE [LARGE SCALE GENOMIC DNA]</scope>
    <source>
        <strain evidence="11 12">NCTC13645</strain>
    </source>
</reference>
<sequence>MAAEAVKAGDADAFFSAGNTGAVLATAIFIVGRIKGVDRPALMSVMPALKDHILFSL</sequence>
<evidence type="ECO:0000256" key="4">
    <source>
        <dbReference type="ARBA" id="ARBA00022516"/>
    </source>
</evidence>
<dbReference type="PANTHER" id="PTHR30100:SF1">
    <property type="entry name" value="PHOSPHATE ACYLTRANSFERASE"/>
    <property type="match status" value="1"/>
</dbReference>
<dbReference type="Gene3D" id="3.40.718.10">
    <property type="entry name" value="Isopropylmalate Dehydrogenase"/>
    <property type="match status" value="1"/>
</dbReference>
<evidence type="ECO:0000313" key="11">
    <source>
        <dbReference type="EMBL" id="SUP61160.1"/>
    </source>
</evidence>
<evidence type="ECO:0000256" key="6">
    <source>
        <dbReference type="ARBA" id="ARBA00023098"/>
    </source>
</evidence>
<evidence type="ECO:0000256" key="10">
    <source>
        <dbReference type="ARBA" id="ARBA00046608"/>
    </source>
</evidence>
<dbReference type="InterPro" id="IPR003664">
    <property type="entry name" value="FA_synthesis"/>
</dbReference>
<keyword evidence="6" id="KW-0443">Lipid metabolism</keyword>
<gene>
    <name evidence="11" type="primary">plsX_2</name>
    <name evidence="11" type="ORF">NCTC13645_02292</name>
</gene>
<dbReference type="GO" id="GO:0005737">
    <property type="term" value="C:cytoplasm"/>
    <property type="evidence" value="ECO:0007669"/>
    <property type="project" value="UniProtKB-SubCell"/>
</dbReference>
<accession>A0A380P7H6</accession>
<evidence type="ECO:0000256" key="8">
    <source>
        <dbReference type="ARBA" id="ARBA00023264"/>
    </source>
</evidence>
<name>A0A380P7H6_WEIVI</name>
<evidence type="ECO:0000313" key="12">
    <source>
        <dbReference type="Proteomes" id="UP000254621"/>
    </source>
</evidence>
<dbReference type="GO" id="GO:0043811">
    <property type="term" value="F:phosphate:acyl-[acyl carrier protein] acyltransferase activity"/>
    <property type="evidence" value="ECO:0007669"/>
    <property type="project" value="UniProtKB-EC"/>
</dbReference>
<keyword evidence="11" id="KW-0012">Acyltransferase</keyword>
<keyword evidence="7" id="KW-0594">Phospholipid biosynthesis</keyword>
<dbReference type="InterPro" id="IPR012281">
    <property type="entry name" value="Phospholipid_synth_PlsX-like"/>
</dbReference>
<evidence type="ECO:0000256" key="5">
    <source>
        <dbReference type="ARBA" id="ARBA00022679"/>
    </source>
</evidence>
<dbReference type="Pfam" id="PF02504">
    <property type="entry name" value="FA_synthesis"/>
    <property type="match status" value="1"/>
</dbReference>
<keyword evidence="8" id="KW-1208">Phospholipid metabolism</keyword>
<evidence type="ECO:0000256" key="7">
    <source>
        <dbReference type="ARBA" id="ARBA00023209"/>
    </source>
</evidence>
<comment type="subunit">
    <text evidence="10">Homodimer. Probably interacts with PlsY.</text>
</comment>
<evidence type="ECO:0000256" key="1">
    <source>
        <dbReference type="ARBA" id="ARBA00001232"/>
    </source>
</evidence>
<dbReference type="SUPFAM" id="SSF53659">
    <property type="entry name" value="Isocitrate/Isopropylmalate dehydrogenase-like"/>
    <property type="match status" value="1"/>
</dbReference>
<evidence type="ECO:0000256" key="2">
    <source>
        <dbReference type="ARBA" id="ARBA00004496"/>
    </source>
</evidence>
<comment type="catalytic activity">
    <reaction evidence="1">
        <text>a fatty acyl-[ACP] + phosphate = an acyl phosphate + holo-[ACP]</text>
        <dbReference type="Rhea" id="RHEA:42292"/>
        <dbReference type="Rhea" id="RHEA-COMP:9685"/>
        <dbReference type="Rhea" id="RHEA-COMP:14125"/>
        <dbReference type="ChEBI" id="CHEBI:43474"/>
        <dbReference type="ChEBI" id="CHEBI:59918"/>
        <dbReference type="ChEBI" id="CHEBI:64479"/>
        <dbReference type="ChEBI" id="CHEBI:138651"/>
        <dbReference type="EC" id="2.3.1.274"/>
    </reaction>
</comment>
<evidence type="ECO:0000256" key="9">
    <source>
        <dbReference type="ARBA" id="ARBA00024069"/>
    </source>
</evidence>
<dbReference type="Proteomes" id="UP000254621">
    <property type="component" value="Unassembled WGS sequence"/>
</dbReference>
<dbReference type="GO" id="GO:0008654">
    <property type="term" value="P:phospholipid biosynthetic process"/>
    <property type="evidence" value="ECO:0007669"/>
    <property type="project" value="UniProtKB-KW"/>
</dbReference>
<proteinExistence type="predicted"/>
<keyword evidence="4" id="KW-0444">Lipid biosynthesis</keyword>
<dbReference type="GO" id="GO:0006633">
    <property type="term" value="P:fatty acid biosynthetic process"/>
    <property type="evidence" value="ECO:0007669"/>
    <property type="project" value="InterPro"/>
</dbReference>
<evidence type="ECO:0000256" key="3">
    <source>
        <dbReference type="ARBA" id="ARBA00022490"/>
    </source>
</evidence>
<organism evidence="11 12">
    <name type="scientific">Weissella viridescens</name>
    <name type="common">Lactobacillus viridescens</name>
    <dbReference type="NCBI Taxonomy" id="1629"/>
    <lineage>
        <taxon>Bacteria</taxon>
        <taxon>Bacillati</taxon>
        <taxon>Bacillota</taxon>
        <taxon>Bacilli</taxon>
        <taxon>Lactobacillales</taxon>
        <taxon>Lactobacillaceae</taxon>
        <taxon>Weissella</taxon>
    </lineage>
</organism>
<keyword evidence="5 11" id="KW-0808">Transferase</keyword>
<dbReference type="AlphaFoldDB" id="A0A380P7H6"/>
<dbReference type="EMBL" id="UHIV01000006">
    <property type="protein sequence ID" value="SUP61160.1"/>
    <property type="molecule type" value="Genomic_DNA"/>
</dbReference>
<comment type="subcellular location">
    <subcellularLocation>
        <location evidence="2">Cytoplasm</location>
    </subcellularLocation>
</comment>
<dbReference type="PANTHER" id="PTHR30100">
    <property type="entry name" value="FATTY ACID/PHOSPHOLIPID SYNTHESIS PROTEIN PLSX"/>
    <property type="match status" value="1"/>
</dbReference>